<dbReference type="EMBL" id="RCHS01003049">
    <property type="protein sequence ID" value="RMX44151.1"/>
    <property type="molecule type" value="Genomic_DNA"/>
</dbReference>
<name>A0A3M6TS31_POCDA</name>
<dbReference type="Proteomes" id="UP000275408">
    <property type="component" value="Unassembled WGS sequence"/>
</dbReference>
<sequence length="278" mass="32214">MDLLSLDRLINWKLLIDICKKDSQEIVEECTFEVEPKFMKLFKRVHKQKLEQIERESHLKIVWAENEARVKIKPTPLSEEIQYQEGCNAFIDLYQTVHQSMKRQVVDIKDIHDNEKIKEVITFVESKHPVVIEGRQLKARSKEQLLPKILQQTLIDNVIVSLYQGDLTNEKDDAIVNPADVWLQYSQALPAISSGNCGMPKDVCAGAMFRAIDEFSTSLDAEYSNLRGIRFVIIDTEITEVFRREFINRYYSEKKSQNQMTTQRGPSSEEGENPFATN</sequence>
<evidence type="ECO:0000313" key="2">
    <source>
        <dbReference type="EMBL" id="RMX44151.1"/>
    </source>
</evidence>
<gene>
    <name evidence="2" type="ORF">pdam_00002478</name>
</gene>
<evidence type="ECO:0000256" key="1">
    <source>
        <dbReference type="SAM" id="MobiDB-lite"/>
    </source>
</evidence>
<accession>A0A3M6TS31</accession>
<comment type="caution">
    <text evidence="2">The sequence shown here is derived from an EMBL/GenBank/DDBJ whole genome shotgun (WGS) entry which is preliminary data.</text>
</comment>
<proteinExistence type="predicted"/>
<dbReference type="OrthoDB" id="5974467at2759"/>
<feature type="region of interest" description="Disordered" evidence="1">
    <location>
        <begin position="255"/>
        <end position="278"/>
    </location>
</feature>
<protein>
    <submittedName>
        <fullName evidence="2">Uncharacterized protein</fullName>
    </submittedName>
</protein>
<dbReference type="AlphaFoldDB" id="A0A3M6TS31"/>
<reference evidence="2 3" key="1">
    <citation type="journal article" date="2018" name="Sci. Rep.">
        <title>Comparative analysis of the Pocillopora damicornis genome highlights role of immune system in coral evolution.</title>
        <authorList>
            <person name="Cunning R."/>
            <person name="Bay R.A."/>
            <person name="Gillette P."/>
            <person name="Baker A.C."/>
            <person name="Traylor-Knowles N."/>
        </authorList>
    </citation>
    <scope>NUCLEOTIDE SEQUENCE [LARGE SCALE GENOMIC DNA]</scope>
    <source>
        <strain evidence="2">RSMAS</strain>
        <tissue evidence="2">Whole animal</tissue>
    </source>
</reference>
<keyword evidence="3" id="KW-1185">Reference proteome</keyword>
<organism evidence="2 3">
    <name type="scientific">Pocillopora damicornis</name>
    <name type="common">Cauliflower coral</name>
    <name type="synonym">Millepora damicornis</name>
    <dbReference type="NCBI Taxonomy" id="46731"/>
    <lineage>
        <taxon>Eukaryota</taxon>
        <taxon>Metazoa</taxon>
        <taxon>Cnidaria</taxon>
        <taxon>Anthozoa</taxon>
        <taxon>Hexacorallia</taxon>
        <taxon>Scleractinia</taxon>
        <taxon>Astrocoeniina</taxon>
        <taxon>Pocilloporidae</taxon>
        <taxon>Pocillopora</taxon>
    </lineage>
</organism>
<dbReference type="Gene3D" id="3.40.220.10">
    <property type="entry name" value="Leucine Aminopeptidase, subunit E, domain 1"/>
    <property type="match status" value="2"/>
</dbReference>
<dbReference type="SUPFAM" id="SSF52949">
    <property type="entry name" value="Macro domain-like"/>
    <property type="match status" value="1"/>
</dbReference>
<dbReference type="InterPro" id="IPR043472">
    <property type="entry name" value="Macro_dom-like"/>
</dbReference>
<evidence type="ECO:0000313" key="3">
    <source>
        <dbReference type="Proteomes" id="UP000275408"/>
    </source>
</evidence>
<feature type="compositionally biased region" description="Polar residues" evidence="1">
    <location>
        <begin position="257"/>
        <end position="266"/>
    </location>
</feature>